<evidence type="ECO:0000256" key="2">
    <source>
        <dbReference type="ARBA" id="ARBA00022737"/>
    </source>
</evidence>
<feature type="region of interest" description="Disordered" evidence="7">
    <location>
        <begin position="1"/>
        <end position="31"/>
    </location>
</feature>
<dbReference type="PROSITE" id="PS50088">
    <property type="entry name" value="ANK_REPEAT"/>
    <property type="match status" value="4"/>
</dbReference>
<evidence type="ECO:0000256" key="4">
    <source>
        <dbReference type="ARBA" id="ARBA00023242"/>
    </source>
</evidence>
<dbReference type="GO" id="GO:0006357">
    <property type="term" value="P:regulation of transcription by RNA polymerase II"/>
    <property type="evidence" value="ECO:0007669"/>
    <property type="project" value="TreeGrafter"/>
</dbReference>
<feature type="compositionally biased region" description="Basic and acidic residues" evidence="7">
    <location>
        <begin position="1"/>
        <end position="30"/>
    </location>
</feature>
<feature type="repeat" description="ANK" evidence="6">
    <location>
        <begin position="157"/>
        <end position="189"/>
    </location>
</feature>
<keyword evidence="4" id="KW-0539">Nucleus</keyword>
<dbReference type="KEGG" id="cmk:103180752"/>
<dbReference type="GO" id="GO:0005634">
    <property type="term" value="C:nucleus"/>
    <property type="evidence" value="ECO:0007669"/>
    <property type="project" value="UniProtKB-SubCell"/>
</dbReference>
<dbReference type="EMBL" id="JW864371">
    <property type="protein sequence ID" value="AFO96888.1"/>
    <property type="molecule type" value="mRNA"/>
</dbReference>
<dbReference type="RefSeq" id="XP_042192875.1">
    <property type="nucleotide sequence ID" value="XM_042336941.1"/>
</dbReference>
<dbReference type="InterPro" id="IPR036770">
    <property type="entry name" value="Ankyrin_rpt-contain_sf"/>
</dbReference>
<protein>
    <recommendedName>
        <fullName evidence="5">Ankyrin repeat domain-containing protein 1</fullName>
    </recommendedName>
</protein>
<sequence length="319" mass="35662">MVMLRVEDLVTGKQSEAKPKEDETGRRLLHDQFGTGEYSAAVAIEKQDDIKTQTGILSCRPLSEPPKKIQPQSQNKKTTPVEQKLKLETIDDLQFLIKLKKKKRAKVAVNTLKEPEPEIITEPVDIESFLKAAVDNKLPVIEKYLADGGDPNVCDQFNRTAMHRACSEGHEEVVSKLLEVGALVEFRDKLCATAIHWASRGGSLGALKMLLNKNANVNAKDKLWSTPLHVAVRTGNYECAEHLIACGVDLNARDMEGDTAMHDAVRLNRYRMMKLLMIYGANPNLKNFDGKTPIDLVLQWQTGTKEILEQFVESSLKSN</sequence>
<dbReference type="Gene3D" id="1.25.40.20">
    <property type="entry name" value="Ankyrin repeat-containing domain"/>
    <property type="match status" value="2"/>
</dbReference>
<evidence type="ECO:0000256" key="7">
    <source>
        <dbReference type="SAM" id="MobiDB-lite"/>
    </source>
</evidence>
<dbReference type="PROSITE" id="PS50297">
    <property type="entry name" value="ANK_REP_REGION"/>
    <property type="match status" value="4"/>
</dbReference>
<dbReference type="AlphaFoldDB" id="V9KGA2"/>
<evidence type="ECO:0000256" key="1">
    <source>
        <dbReference type="ARBA" id="ARBA00004123"/>
    </source>
</evidence>
<keyword evidence="2" id="KW-0677">Repeat</keyword>
<evidence type="ECO:0000256" key="5">
    <source>
        <dbReference type="ARBA" id="ARBA00039564"/>
    </source>
</evidence>
<feature type="region of interest" description="Disordered" evidence="7">
    <location>
        <begin position="58"/>
        <end position="81"/>
    </location>
</feature>
<dbReference type="GO" id="GO:0061629">
    <property type="term" value="F:RNA polymerase II-specific DNA-binding transcription factor binding"/>
    <property type="evidence" value="ECO:0007669"/>
    <property type="project" value="TreeGrafter"/>
</dbReference>
<dbReference type="GO" id="GO:0005737">
    <property type="term" value="C:cytoplasm"/>
    <property type="evidence" value="ECO:0007669"/>
    <property type="project" value="UniProtKB-ARBA"/>
</dbReference>
<proteinExistence type="evidence at transcript level"/>
<feature type="repeat" description="ANK" evidence="6">
    <location>
        <begin position="223"/>
        <end position="255"/>
    </location>
</feature>
<dbReference type="OrthoDB" id="426293at2759"/>
<dbReference type="PANTHER" id="PTHR24126:SF7">
    <property type="entry name" value="ANKYRIN REPEAT DOMAIN-CONTAINING PROTEIN 1"/>
    <property type="match status" value="1"/>
</dbReference>
<organism evidence="8">
    <name type="scientific">Callorhinchus milii</name>
    <name type="common">Ghost shark</name>
    <dbReference type="NCBI Taxonomy" id="7868"/>
    <lineage>
        <taxon>Eukaryota</taxon>
        <taxon>Metazoa</taxon>
        <taxon>Chordata</taxon>
        <taxon>Craniata</taxon>
        <taxon>Vertebrata</taxon>
        <taxon>Chondrichthyes</taxon>
        <taxon>Holocephali</taxon>
        <taxon>Chimaeriformes</taxon>
        <taxon>Callorhinchidae</taxon>
        <taxon>Callorhinchus</taxon>
    </lineage>
</organism>
<reference evidence="8" key="1">
    <citation type="journal article" date="2014" name="Nature">
        <title>Elephant shark genome provides unique insights into gnathostome evolution.</title>
        <authorList>
            <consortium name="International Elephant Shark Genome Sequencing Consortium"/>
            <person name="Venkatesh B."/>
            <person name="Lee A.P."/>
            <person name="Ravi V."/>
            <person name="Maurya A.K."/>
            <person name="Lian M.M."/>
            <person name="Swann J.B."/>
            <person name="Ohta Y."/>
            <person name="Flajnik M.F."/>
            <person name="Sutoh Y."/>
            <person name="Kasahara M."/>
            <person name="Hoon S."/>
            <person name="Gangu V."/>
            <person name="Roy S.W."/>
            <person name="Irimia M."/>
            <person name="Korzh V."/>
            <person name="Kondrychyn I."/>
            <person name="Lim Z.W."/>
            <person name="Tay B.H."/>
            <person name="Tohari S."/>
            <person name="Kong K.W."/>
            <person name="Ho S."/>
            <person name="Lorente-Galdos B."/>
            <person name="Quilez J."/>
            <person name="Marques-Bonet T."/>
            <person name="Raney B.J."/>
            <person name="Ingham P.W."/>
            <person name="Tay A."/>
            <person name="Hillier L.W."/>
            <person name="Minx P."/>
            <person name="Boehm T."/>
            <person name="Wilson R.K."/>
            <person name="Brenner S."/>
            <person name="Warren W.C."/>
        </authorList>
    </citation>
    <scope>NUCLEOTIDE SEQUENCE</scope>
    <source>
        <tissue evidence="8">Muscle</tissue>
    </source>
</reference>
<dbReference type="GeneID" id="103180752"/>
<evidence type="ECO:0000256" key="6">
    <source>
        <dbReference type="PROSITE-ProRule" id="PRU00023"/>
    </source>
</evidence>
<feature type="repeat" description="ANK" evidence="6">
    <location>
        <begin position="256"/>
        <end position="288"/>
    </location>
</feature>
<dbReference type="Pfam" id="PF12796">
    <property type="entry name" value="Ank_2"/>
    <property type="match status" value="2"/>
</dbReference>
<keyword evidence="3 6" id="KW-0040">ANK repeat</keyword>
<accession>V9KGA2</accession>
<dbReference type="InterPro" id="IPR002110">
    <property type="entry name" value="Ankyrin_rpt"/>
</dbReference>
<dbReference type="CTD" id="564159"/>
<dbReference type="SMART" id="SM00248">
    <property type="entry name" value="ANK"/>
    <property type="match status" value="4"/>
</dbReference>
<evidence type="ECO:0000313" key="8">
    <source>
        <dbReference type="EMBL" id="AFO96888.1"/>
    </source>
</evidence>
<comment type="subcellular location">
    <subcellularLocation>
        <location evidence="1">Nucleus</location>
    </subcellularLocation>
</comment>
<dbReference type="SUPFAM" id="SSF48403">
    <property type="entry name" value="Ankyrin repeat"/>
    <property type="match status" value="1"/>
</dbReference>
<name>V9KGA2_CALMI</name>
<feature type="repeat" description="ANK" evidence="6">
    <location>
        <begin position="193"/>
        <end position="222"/>
    </location>
</feature>
<dbReference type="PRINTS" id="PR01415">
    <property type="entry name" value="ANKYRIN"/>
</dbReference>
<dbReference type="PANTHER" id="PTHR24126">
    <property type="entry name" value="ANKYRIN REPEAT, PH AND SEC7 DOMAIN CONTAINING PROTEIN SECG-RELATED"/>
    <property type="match status" value="1"/>
</dbReference>
<feature type="compositionally biased region" description="Polar residues" evidence="7">
    <location>
        <begin position="70"/>
        <end position="81"/>
    </location>
</feature>
<evidence type="ECO:0000256" key="3">
    <source>
        <dbReference type="ARBA" id="ARBA00023043"/>
    </source>
</evidence>